<evidence type="ECO:0000256" key="2">
    <source>
        <dbReference type="ARBA" id="ARBA00022801"/>
    </source>
</evidence>
<organism evidence="5">
    <name type="scientific">Nothobranchius kuhntae</name>
    <name type="common">Beira killifish</name>
    <dbReference type="NCBI Taxonomy" id="321403"/>
    <lineage>
        <taxon>Eukaryota</taxon>
        <taxon>Metazoa</taxon>
        <taxon>Chordata</taxon>
        <taxon>Craniata</taxon>
        <taxon>Vertebrata</taxon>
        <taxon>Euteleostomi</taxon>
        <taxon>Actinopterygii</taxon>
        <taxon>Neopterygii</taxon>
        <taxon>Teleostei</taxon>
        <taxon>Neoteleostei</taxon>
        <taxon>Acanthomorphata</taxon>
        <taxon>Ovalentaria</taxon>
        <taxon>Atherinomorphae</taxon>
        <taxon>Cyprinodontiformes</taxon>
        <taxon>Nothobranchiidae</taxon>
        <taxon>Nothobranchius</taxon>
    </lineage>
</organism>
<protein>
    <recommendedName>
        <fullName evidence="4">PDEase domain-containing protein</fullName>
    </recommendedName>
</protein>
<dbReference type="PROSITE" id="PS51845">
    <property type="entry name" value="PDEASE_I_2"/>
    <property type="match status" value="1"/>
</dbReference>
<sequence length="189" mass="21531">MEISPMCDKHTASVEKSQVGFIDYIVHPLWETWGDLVHPDAQEILDTLEDNRDWYQSTIPLSPSPPPVGQDKELNACIDKFQFELTLEESSQTEQEHEEDQNTPNHVAQDCSHMDREDKNEDKEDIMTEENEDIIEEEEEEEVWAEILKRLSDVVHPSAHEKGLEVVGAEILGVRRPSAVAQLRGSSVA</sequence>
<dbReference type="InterPro" id="IPR002073">
    <property type="entry name" value="PDEase_catalytic_dom"/>
</dbReference>
<keyword evidence="1" id="KW-0479">Metal-binding</keyword>
<evidence type="ECO:0000256" key="3">
    <source>
        <dbReference type="SAM" id="MobiDB-lite"/>
    </source>
</evidence>
<proteinExistence type="predicted"/>
<dbReference type="GO" id="GO:0046872">
    <property type="term" value="F:metal ion binding"/>
    <property type="evidence" value="ECO:0007669"/>
    <property type="project" value="UniProtKB-KW"/>
</dbReference>
<dbReference type="Pfam" id="PF00233">
    <property type="entry name" value="PDEase_I"/>
    <property type="match status" value="1"/>
</dbReference>
<feature type="compositionally biased region" description="Basic and acidic residues" evidence="3">
    <location>
        <begin position="112"/>
        <end position="126"/>
    </location>
</feature>
<dbReference type="SUPFAM" id="SSF109604">
    <property type="entry name" value="HD-domain/PDEase-like"/>
    <property type="match status" value="1"/>
</dbReference>
<reference evidence="5" key="2">
    <citation type="submission" date="2016-06" db="EMBL/GenBank/DDBJ databases">
        <title>The genome of a short-lived fish provides insights into sex chromosome evolution and the genetic control of aging.</title>
        <authorList>
            <person name="Reichwald K."/>
            <person name="Felder M."/>
            <person name="Petzold A."/>
            <person name="Koch P."/>
            <person name="Groth M."/>
            <person name="Platzer M."/>
        </authorList>
    </citation>
    <scope>NUCLEOTIDE SEQUENCE</scope>
    <source>
        <tissue evidence="5">Brain</tissue>
    </source>
</reference>
<name>A0A1A8IJE0_NOTKU</name>
<dbReference type="PANTHER" id="PTHR11347">
    <property type="entry name" value="CYCLIC NUCLEOTIDE PHOSPHODIESTERASE"/>
    <property type="match status" value="1"/>
</dbReference>
<keyword evidence="2" id="KW-0378">Hydrolase</keyword>
<feature type="domain" description="PDEase" evidence="4">
    <location>
        <begin position="1"/>
        <end position="62"/>
    </location>
</feature>
<feature type="compositionally biased region" description="Acidic residues" evidence="3">
    <location>
        <begin position="127"/>
        <end position="140"/>
    </location>
</feature>
<dbReference type="GO" id="GO:0004114">
    <property type="term" value="F:3',5'-cyclic-nucleotide phosphodiesterase activity"/>
    <property type="evidence" value="ECO:0007669"/>
    <property type="project" value="InterPro"/>
</dbReference>
<evidence type="ECO:0000259" key="4">
    <source>
        <dbReference type="PROSITE" id="PS51845"/>
    </source>
</evidence>
<accession>A0A1A8IJE0</accession>
<evidence type="ECO:0000256" key="1">
    <source>
        <dbReference type="ARBA" id="ARBA00022723"/>
    </source>
</evidence>
<feature type="region of interest" description="Disordered" evidence="3">
    <location>
        <begin position="88"/>
        <end position="140"/>
    </location>
</feature>
<dbReference type="AlphaFoldDB" id="A0A1A8IJE0"/>
<dbReference type="Gene3D" id="1.10.1300.10">
    <property type="entry name" value="3'5'-cyclic nucleotide phosphodiesterase, catalytic domain"/>
    <property type="match status" value="1"/>
</dbReference>
<dbReference type="InterPro" id="IPR036971">
    <property type="entry name" value="PDEase_catalytic_dom_sf"/>
</dbReference>
<reference evidence="5" key="1">
    <citation type="submission" date="2016-05" db="EMBL/GenBank/DDBJ databases">
        <authorList>
            <person name="Lavstsen T."/>
            <person name="Jespersen J.S."/>
        </authorList>
    </citation>
    <scope>NUCLEOTIDE SEQUENCE</scope>
    <source>
        <tissue evidence="5">Brain</tissue>
    </source>
</reference>
<evidence type="ECO:0000313" key="5">
    <source>
        <dbReference type="EMBL" id="SBQ97293.1"/>
    </source>
</evidence>
<dbReference type="EMBL" id="HAED01011010">
    <property type="protein sequence ID" value="SBQ97293.1"/>
    <property type="molecule type" value="Transcribed_RNA"/>
</dbReference>
<dbReference type="EMBL" id="HAEE01015436">
    <property type="protein sequence ID" value="SBR35486.1"/>
    <property type="molecule type" value="Transcribed_RNA"/>
</dbReference>
<gene>
    <name evidence="5" type="primary">PDE4A</name>
</gene>
<dbReference type="GO" id="GO:0007165">
    <property type="term" value="P:signal transduction"/>
    <property type="evidence" value="ECO:0007669"/>
    <property type="project" value="InterPro"/>
</dbReference>